<dbReference type="Proteomes" id="UP000280197">
    <property type="component" value="Chromosome"/>
</dbReference>
<accession>A0A3Q9C0Q0</accession>
<evidence type="ECO:0000313" key="3">
    <source>
        <dbReference type="Proteomes" id="UP000280197"/>
    </source>
</evidence>
<gene>
    <name evidence="2" type="ORF">EJC51_11220</name>
</gene>
<sequence>MKAPSARTSTPPNWTATSTFSGSPPGSSAGTTTSSTSRSPSAEPSTGGPSGSRPSISTRPSRSSSAGSK</sequence>
<proteinExistence type="predicted"/>
<feature type="region of interest" description="Disordered" evidence="1">
    <location>
        <begin position="1"/>
        <end position="69"/>
    </location>
</feature>
<dbReference type="EMBL" id="CP034463">
    <property type="protein sequence ID" value="AZP16635.1"/>
    <property type="molecule type" value="Genomic_DNA"/>
</dbReference>
<evidence type="ECO:0000256" key="1">
    <source>
        <dbReference type="SAM" id="MobiDB-lite"/>
    </source>
</evidence>
<organism evidence="2 3">
    <name type="scientific">Streptomyces aquilus</name>
    <dbReference type="NCBI Taxonomy" id="2548456"/>
    <lineage>
        <taxon>Bacteria</taxon>
        <taxon>Bacillati</taxon>
        <taxon>Actinomycetota</taxon>
        <taxon>Actinomycetes</taxon>
        <taxon>Kitasatosporales</taxon>
        <taxon>Streptomycetaceae</taxon>
        <taxon>Streptomyces</taxon>
    </lineage>
</organism>
<dbReference type="KEGG" id="saqu:EJC51_11220"/>
<evidence type="ECO:0000313" key="2">
    <source>
        <dbReference type="EMBL" id="AZP16635.1"/>
    </source>
</evidence>
<name>A0A3Q9C0Q0_9ACTN</name>
<feature type="compositionally biased region" description="Polar residues" evidence="1">
    <location>
        <begin position="1"/>
        <end position="14"/>
    </location>
</feature>
<keyword evidence="3" id="KW-1185">Reference proteome</keyword>
<feature type="compositionally biased region" description="Low complexity" evidence="1">
    <location>
        <begin position="15"/>
        <end position="69"/>
    </location>
</feature>
<protein>
    <submittedName>
        <fullName evidence="2">Uncharacterized protein</fullName>
    </submittedName>
</protein>
<dbReference type="RefSeq" id="WP_126270931.1">
    <property type="nucleotide sequence ID" value="NZ_CP034463.1"/>
</dbReference>
<dbReference type="AlphaFoldDB" id="A0A3Q9C0Q0"/>
<reference evidence="2 3" key="1">
    <citation type="submission" date="2018-12" db="EMBL/GenBank/DDBJ databases">
        <authorList>
            <person name="Li K."/>
        </authorList>
    </citation>
    <scope>NUCLEOTIDE SEQUENCE [LARGE SCALE GENOMIC DNA]</scope>
    <source>
        <strain evidence="3">CR22</strain>
    </source>
</reference>